<evidence type="ECO:0000256" key="1">
    <source>
        <dbReference type="ARBA" id="ARBA00008418"/>
    </source>
</evidence>
<feature type="compositionally biased region" description="Basic and acidic residues" evidence="2">
    <location>
        <begin position="968"/>
        <end position="983"/>
    </location>
</feature>
<dbReference type="InterPro" id="IPR007123">
    <property type="entry name" value="Gelsolin-like_dom"/>
</dbReference>
<dbReference type="Proteomes" id="UP000515158">
    <property type="component" value="Unplaced"/>
</dbReference>
<name>A0A6P9A074_THRPL</name>
<dbReference type="InterPro" id="IPR003128">
    <property type="entry name" value="Villin_headpiece"/>
</dbReference>
<dbReference type="Pfam" id="PF02209">
    <property type="entry name" value="VHP"/>
    <property type="match status" value="1"/>
</dbReference>
<feature type="region of interest" description="Disordered" evidence="2">
    <location>
        <begin position="934"/>
        <end position="1001"/>
    </location>
</feature>
<protein>
    <submittedName>
        <fullName evidence="5">Supervillin isoform X2</fullName>
    </submittedName>
</protein>
<dbReference type="Gene3D" id="3.40.20.10">
    <property type="entry name" value="Severin"/>
    <property type="match status" value="5"/>
</dbReference>
<feature type="compositionally biased region" description="Basic and acidic residues" evidence="2">
    <location>
        <begin position="240"/>
        <end position="256"/>
    </location>
</feature>
<dbReference type="GO" id="GO:0051014">
    <property type="term" value="P:actin filament severing"/>
    <property type="evidence" value="ECO:0007669"/>
    <property type="project" value="TreeGrafter"/>
</dbReference>
<organism evidence="5">
    <name type="scientific">Thrips palmi</name>
    <name type="common">Melon thrips</name>
    <dbReference type="NCBI Taxonomy" id="161013"/>
    <lineage>
        <taxon>Eukaryota</taxon>
        <taxon>Metazoa</taxon>
        <taxon>Ecdysozoa</taxon>
        <taxon>Arthropoda</taxon>
        <taxon>Hexapoda</taxon>
        <taxon>Insecta</taxon>
        <taxon>Pterygota</taxon>
        <taxon>Neoptera</taxon>
        <taxon>Paraneoptera</taxon>
        <taxon>Thysanoptera</taxon>
        <taxon>Terebrantia</taxon>
        <taxon>Thripoidea</taxon>
        <taxon>Thripidae</taxon>
        <taxon>Thrips</taxon>
    </lineage>
</organism>
<feature type="region of interest" description="Disordered" evidence="2">
    <location>
        <begin position="1400"/>
        <end position="1517"/>
    </location>
</feature>
<feature type="domain" description="HP" evidence="3">
    <location>
        <begin position="2389"/>
        <end position="2452"/>
    </location>
</feature>
<feature type="compositionally biased region" description="Pro residues" evidence="2">
    <location>
        <begin position="450"/>
        <end position="467"/>
    </location>
</feature>
<feature type="compositionally biased region" description="Pro residues" evidence="2">
    <location>
        <begin position="1433"/>
        <end position="1442"/>
    </location>
</feature>
<keyword evidence="4" id="KW-1185">Reference proteome</keyword>
<feature type="region of interest" description="Disordered" evidence="2">
    <location>
        <begin position="1244"/>
        <end position="1272"/>
    </location>
</feature>
<feature type="compositionally biased region" description="Polar residues" evidence="2">
    <location>
        <begin position="1487"/>
        <end position="1516"/>
    </location>
</feature>
<feature type="compositionally biased region" description="Low complexity" evidence="2">
    <location>
        <begin position="1040"/>
        <end position="1049"/>
    </location>
</feature>
<feature type="compositionally biased region" description="Basic and acidic residues" evidence="2">
    <location>
        <begin position="1098"/>
        <end position="1115"/>
    </location>
</feature>
<feature type="compositionally biased region" description="Basic and acidic residues" evidence="2">
    <location>
        <begin position="1400"/>
        <end position="1409"/>
    </location>
</feature>
<dbReference type="PANTHER" id="PTHR11977:SF45">
    <property type="entry name" value="SUPERVILLIN"/>
    <property type="match status" value="1"/>
</dbReference>
<feature type="region of interest" description="Disordered" evidence="2">
    <location>
        <begin position="1158"/>
        <end position="1231"/>
    </location>
</feature>
<dbReference type="PROSITE" id="PS51089">
    <property type="entry name" value="HP"/>
    <property type="match status" value="1"/>
</dbReference>
<feature type="compositionally biased region" description="Acidic residues" evidence="2">
    <location>
        <begin position="1050"/>
        <end position="1062"/>
    </location>
</feature>
<feature type="region of interest" description="Disordered" evidence="2">
    <location>
        <begin position="125"/>
        <end position="489"/>
    </location>
</feature>
<reference evidence="5" key="1">
    <citation type="submission" date="2025-08" db="UniProtKB">
        <authorList>
            <consortium name="RefSeq"/>
        </authorList>
    </citation>
    <scope>IDENTIFICATION</scope>
    <source>
        <tissue evidence="5">Total insect</tissue>
    </source>
</reference>
<feature type="compositionally biased region" description="Polar residues" evidence="2">
    <location>
        <begin position="934"/>
        <end position="946"/>
    </location>
</feature>
<dbReference type="CTD" id="6840"/>
<dbReference type="GO" id="GO:0015629">
    <property type="term" value="C:actin cytoskeleton"/>
    <property type="evidence" value="ECO:0007669"/>
    <property type="project" value="TreeGrafter"/>
</dbReference>
<dbReference type="RefSeq" id="XP_034251137.1">
    <property type="nucleotide sequence ID" value="XM_034395246.1"/>
</dbReference>
<feature type="compositionally biased region" description="Polar residues" evidence="2">
    <location>
        <begin position="984"/>
        <end position="1001"/>
    </location>
</feature>
<feature type="region of interest" description="Disordered" evidence="2">
    <location>
        <begin position="584"/>
        <end position="666"/>
    </location>
</feature>
<gene>
    <name evidence="5" type="primary">LOC117651332</name>
</gene>
<feature type="compositionally biased region" description="Polar residues" evidence="2">
    <location>
        <begin position="613"/>
        <end position="623"/>
    </location>
</feature>
<feature type="compositionally biased region" description="Polar residues" evidence="2">
    <location>
        <begin position="424"/>
        <end position="436"/>
    </location>
</feature>
<dbReference type="InterPro" id="IPR036886">
    <property type="entry name" value="Villin_headpiece_dom_sf"/>
</dbReference>
<evidence type="ECO:0000256" key="2">
    <source>
        <dbReference type="SAM" id="MobiDB-lite"/>
    </source>
</evidence>
<dbReference type="GO" id="GO:0051015">
    <property type="term" value="F:actin filament binding"/>
    <property type="evidence" value="ECO:0007669"/>
    <property type="project" value="InterPro"/>
</dbReference>
<dbReference type="GeneID" id="117651332"/>
<feature type="compositionally biased region" description="Polar residues" evidence="2">
    <location>
        <begin position="350"/>
        <end position="371"/>
    </location>
</feature>
<dbReference type="InParanoid" id="A0A6P9A074"/>
<dbReference type="SMART" id="SM00153">
    <property type="entry name" value="VHP"/>
    <property type="match status" value="1"/>
</dbReference>
<feature type="compositionally biased region" description="Polar residues" evidence="2">
    <location>
        <begin position="1083"/>
        <end position="1097"/>
    </location>
</feature>
<dbReference type="Gene3D" id="1.10.950.10">
    <property type="entry name" value="Villin headpiece domain"/>
    <property type="match status" value="1"/>
</dbReference>
<dbReference type="InterPro" id="IPR029006">
    <property type="entry name" value="ADF-H/Gelsolin-like_dom_sf"/>
</dbReference>
<feature type="compositionally biased region" description="Polar residues" evidence="2">
    <location>
        <begin position="1066"/>
        <end position="1075"/>
    </location>
</feature>
<feature type="compositionally biased region" description="Basic and acidic residues" evidence="2">
    <location>
        <begin position="1208"/>
        <end position="1226"/>
    </location>
</feature>
<evidence type="ECO:0000313" key="5">
    <source>
        <dbReference type="RefSeq" id="XP_034251137.1"/>
    </source>
</evidence>
<dbReference type="Pfam" id="PF00626">
    <property type="entry name" value="Gelsolin"/>
    <property type="match status" value="1"/>
</dbReference>
<feature type="compositionally biased region" description="Low complexity" evidence="2">
    <location>
        <begin position="134"/>
        <end position="143"/>
    </location>
</feature>
<feature type="region of interest" description="Disordered" evidence="2">
    <location>
        <begin position="548"/>
        <end position="571"/>
    </location>
</feature>
<dbReference type="SMART" id="SM00262">
    <property type="entry name" value="GEL"/>
    <property type="match status" value="3"/>
</dbReference>
<comment type="similarity">
    <text evidence="1">Belongs to the villin/gelsolin family.</text>
</comment>
<feature type="region of interest" description="Disordered" evidence="2">
    <location>
        <begin position="1014"/>
        <end position="1120"/>
    </location>
</feature>
<dbReference type="SUPFAM" id="SSF47050">
    <property type="entry name" value="VHP, Villin headpiece domain"/>
    <property type="match status" value="1"/>
</dbReference>
<feature type="compositionally biased region" description="Low complexity" evidence="2">
    <location>
        <begin position="584"/>
        <end position="593"/>
    </location>
</feature>
<dbReference type="InterPro" id="IPR007122">
    <property type="entry name" value="Villin/Gelsolin"/>
</dbReference>
<sequence length="2452" mass="270213">MGVVNLNFLVQSLKKKGNVQKAIIGESHGFCLSLDQGAVRSEDSTTDSDVSHSVDRLTALAKETVARVDRITAESSASLSQPGPIQTVKRVVLVSKEEEEDYASISNTHRLSGQHGAKPISILKRKSSQDEGCVTPPVTSSPSAPDQVSRKNGILKKSGGSLDESHLRRSCSPDVEASGSILKNGRSRRSSLEESTNKQSILKKKDGDGPHGILKKKNSIDNGSEFKHMSPHAANGEKTLQQDDEVKPILKKRSSEDYPIAEPSSSSDTPPRPILKKKSSTDTDEMDEWPKRTILKTSHRKSRDEDDEISEIFRRRSVGSPPLMEATGQTLAFCDNIEQSSDSEDELQPRASNSFSSVRPTSPSGPHSDFSSAWRRWDCNSSHGPQENRPGSPPPVSDGMTNIEGDFHSLGAIPKQPQLRSARISPQPSFSTSNRSVACLVQNIGNCSTSPPPRSPPPSPLPSPPVSSPESPLSTPPLSPQNCLPRPSSLVLSPESISIEESCTAFQNHIPSPVGPDDSWEARRHSTFLGATSCYLRSDQLGDNWILRNRSPSPVLQTDDRNSSGLTTSYSGQQEQLATDLANESGFGESSGSDFIASLDRSSGPLVSPVDQAGSSGNTNTVSLDKGEDVHEDSQVREQDIHQTELVESEMESEEENRGLQRSASKVSEKALLFSQMEEKMKQSAEEARAKRLPKADLNSGIARYRNRKAERAAEPNRFSTQPITVNELKGVKPSPNVTTSASETSLAQPGIKAARKRERCGSITDYIKFFDTMCFSKEVSLSKPNRSQSVCFSNEVIKDKLNTSPRFRRGLHFTTQPISVADVLAAKAFIKESGINEIDINEDENDPSKLSLAERVKLFNQAMTADRLPVMGAPAQSQSNRRRAPASRFKTQPVTIEEVSTAQKIIKQPPEELIGISSTKAAKELFEDAAKNLSKSVSSSRLVNTSRRDSHSESPKRGILKNTSSSLKEKHDSSDTDNDRVSSEQANQVPGPSKPSASVQCESGLDHIKKVLSVERVRHNNPSLKTHNVPKSDLRRASFESPSHSSSESDSECSSDSEDEENRGSIPSQEFSSKSQKEPQDKQPSSTVSKRPAQSENSDKVRNMKKNSQEKENLGGKTISGKHLKLKGITIQPQEAKKLVLKKLEVLNKPNVVTTQNISESKEAPNCSPNALSDDGDTSSGGQEVRRIISNDAVARRHQANLARQQAKKEREDERKEQERPRPGRLDAGLTQRLGLQLQLRLPGQAPPVPLSKSRSQHAALPQDSDEDADDEAAMAVQAGAVAGGLRRCLTQPMPVADQDVSGVSANASIAERLKLLQQNGQTGWRKRVVKPSTAEDVSKSISDSQQILKQLVSGNRNSMVAAESPTEVISLQRSGSGDRSSILADRLGKLENASQDWRKRIGQKDADQFSVKGKMRASSLSDAPSVKATPPSTPSTPLSPTPDLIPGSERKRNVPKPMRFCSKTGVRAHTFKRSMSAPNAEEDSGNQNTSPSEQETSDASEQQNPTPQIRNQVQGPRIELPRLDEQFDSFFSTSINVGNQTIEINDIDLDSAVTRSSELLVQKRTVKVSGRRVASRNPIKALSARTDLCTEYVDVRTGAAEREMKRLCAEKLAKNSSLAVEALAGLASKEDFSAVSLRKSSSTSAVHNGTTLLPYKEIMLLQIKGRRHIQTRLVEPIASSINSGDNFVLVTPSQVFNWIGKYSNVIERARGAEIALHIQQNKDLGFSGASPVITISEEKTTCSSSQIATFWRLLGSLDGPKSLEAGHPDEDELYETAILETNMIYELKDAELVPSENYWGCIPRIEMLDPSKILVFDFGSEMYVWNGKNAPLDLRKTALQLSKELWEQGYDYSDCDICPLLSATSLGPQFGLKGEVGIKSAKRRPLWALIAKITQHMETILFREKFLDWPDFTRVIQAKDSSVKDKVVDASVYVEPCNAKDMLDSEPEDPDLLLEGFHLGRGNEFYDEETRRFYEIQTTGVKVWHIQEYEYSELPERSFGQFHSGDNYVVRWAYRVTVTTRALNGQPSKHAASQGRDRFCYFCWQGRKALLNDKGAAALLTVELDKEQGPQIFVTQGLEPPAFLGLFNGKMTIHSGRRGDQHSQKGTYRLFAIRGELEREASLVEVTPSMRQLRSRGCFLLLNEKSKILHIWCGARALPHNRNIAKTLALKIQKEMSEEFGLPSALEIQDEEEGSESQEFLKGFGGSNRHLYVSLPSAKDGNSQYSPRLFHLTSLSGTFTATEVAGPCRNSKLTVPFPFQQSHLYGASQPAVFILDNGDSLWLWQGWWLSERDEEDGNAVSGGEGLGSGAVRWQAERRAAMQTALDYWALRHPGQPPQAFLVWAGLEPFEFTNLFLEWTDRDDIAEINIQDGHKAGEILSVESELAKLTQSTYPAAQLLQRPLPDGVDPTRLELYLAPQHFQEMLGMSKEDFMELPQWKQTKLKKDAGLF</sequence>
<evidence type="ECO:0000259" key="3">
    <source>
        <dbReference type="PROSITE" id="PS51089"/>
    </source>
</evidence>
<feature type="region of interest" description="Disordered" evidence="2">
    <location>
        <begin position="731"/>
        <end position="751"/>
    </location>
</feature>
<feature type="compositionally biased region" description="Polar residues" evidence="2">
    <location>
        <begin position="736"/>
        <end position="748"/>
    </location>
</feature>
<feature type="compositionally biased region" description="Basic and acidic residues" evidence="2">
    <location>
        <begin position="625"/>
        <end position="645"/>
    </location>
</feature>
<dbReference type="OrthoDB" id="28894at2759"/>
<feature type="region of interest" description="Disordered" evidence="2">
    <location>
        <begin position="870"/>
        <end position="895"/>
    </location>
</feature>
<dbReference type="SUPFAM" id="SSF55753">
    <property type="entry name" value="Actin depolymerizing proteins"/>
    <property type="match status" value="5"/>
</dbReference>
<dbReference type="PANTHER" id="PTHR11977">
    <property type="entry name" value="VILLIN"/>
    <property type="match status" value="1"/>
</dbReference>
<dbReference type="GO" id="GO:0008154">
    <property type="term" value="P:actin polymerization or depolymerization"/>
    <property type="evidence" value="ECO:0007669"/>
    <property type="project" value="TreeGrafter"/>
</dbReference>
<evidence type="ECO:0000313" key="4">
    <source>
        <dbReference type="Proteomes" id="UP000515158"/>
    </source>
</evidence>
<feature type="compositionally biased region" description="Basic and acidic residues" evidence="2">
    <location>
        <begin position="947"/>
        <end position="957"/>
    </location>
</feature>
<dbReference type="GO" id="GO:0051016">
    <property type="term" value="P:barbed-end actin filament capping"/>
    <property type="evidence" value="ECO:0007669"/>
    <property type="project" value="TreeGrafter"/>
</dbReference>
<proteinExistence type="inferred from homology"/>
<dbReference type="GO" id="GO:0005737">
    <property type="term" value="C:cytoplasm"/>
    <property type="evidence" value="ECO:0007669"/>
    <property type="project" value="TreeGrafter"/>
</dbReference>
<accession>A0A6P9A074</accession>
<dbReference type="GO" id="GO:0005546">
    <property type="term" value="F:phosphatidylinositol-4,5-bisphosphate binding"/>
    <property type="evidence" value="ECO:0007669"/>
    <property type="project" value="TreeGrafter"/>
</dbReference>